<feature type="transmembrane region" description="Helical" evidence="7">
    <location>
        <begin position="244"/>
        <end position="267"/>
    </location>
</feature>
<keyword evidence="4 7" id="KW-0812">Transmembrane</keyword>
<feature type="transmembrane region" description="Helical" evidence="7">
    <location>
        <begin position="145"/>
        <end position="165"/>
    </location>
</feature>
<dbReference type="Proteomes" id="UP000321197">
    <property type="component" value="Unassembled WGS sequence"/>
</dbReference>
<evidence type="ECO:0000256" key="5">
    <source>
        <dbReference type="ARBA" id="ARBA00022989"/>
    </source>
</evidence>
<dbReference type="InterPro" id="IPR000515">
    <property type="entry name" value="MetI-like"/>
</dbReference>
<evidence type="ECO:0000256" key="6">
    <source>
        <dbReference type="ARBA" id="ARBA00023136"/>
    </source>
</evidence>
<feature type="domain" description="ABC transmembrane type-1" evidence="8">
    <location>
        <begin position="74"/>
        <end position="267"/>
    </location>
</feature>
<dbReference type="PANTHER" id="PTHR32243">
    <property type="entry name" value="MALTOSE TRANSPORT SYSTEM PERMEASE-RELATED"/>
    <property type="match status" value="1"/>
</dbReference>
<dbReference type="AlphaFoldDB" id="A0A511R4V3"/>
<dbReference type="SUPFAM" id="SSF161098">
    <property type="entry name" value="MetI-like"/>
    <property type="match status" value="1"/>
</dbReference>
<proteinExistence type="inferred from homology"/>
<dbReference type="GO" id="GO:0005886">
    <property type="term" value="C:plasma membrane"/>
    <property type="evidence" value="ECO:0007669"/>
    <property type="project" value="UniProtKB-SubCell"/>
</dbReference>
<dbReference type="EMBL" id="BJXL01000116">
    <property type="protein sequence ID" value="GEM84639.1"/>
    <property type="molecule type" value="Genomic_DNA"/>
</dbReference>
<evidence type="ECO:0000256" key="7">
    <source>
        <dbReference type="RuleBase" id="RU363032"/>
    </source>
</evidence>
<comment type="similarity">
    <text evidence="7">Belongs to the binding-protein-dependent transport system permease family.</text>
</comment>
<evidence type="ECO:0000256" key="1">
    <source>
        <dbReference type="ARBA" id="ARBA00004651"/>
    </source>
</evidence>
<dbReference type="Gene3D" id="1.10.3720.10">
    <property type="entry name" value="MetI-like"/>
    <property type="match status" value="1"/>
</dbReference>
<dbReference type="RefSeq" id="WP_186814664.1">
    <property type="nucleotide sequence ID" value="NZ_BJXL01000116.1"/>
</dbReference>
<evidence type="ECO:0000313" key="10">
    <source>
        <dbReference type="Proteomes" id="UP000321197"/>
    </source>
</evidence>
<dbReference type="InterPro" id="IPR035906">
    <property type="entry name" value="MetI-like_sf"/>
</dbReference>
<keyword evidence="2 7" id="KW-0813">Transport</keyword>
<name>A0A511R4V3_9DEIN</name>
<evidence type="ECO:0000256" key="3">
    <source>
        <dbReference type="ARBA" id="ARBA00022475"/>
    </source>
</evidence>
<comment type="caution">
    <text evidence="9">The sequence shown here is derived from an EMBL/GenBank/DDBJ whole genome shotgun (WGS) entry which is preliminary data.</text>
</comment>
<dbReference type="Pfam" id="PF00528">
    <property type="entry name" value="BPD_transp_1"/>
    <property type="match status" value="1"/>
</dbReference>
<reference evidence="9 10" key="1">
    <citation type="submission" date="2019-07" db="EMBL/GenBank/DDBJ databases">
        <title>Whole genome shotgun sequence of Meiothermus hypogaeus NBRC 106114.</title>
        <authorList>
            <person name="Hosoyama A."/>
            <person name="Uohara A."/>
            <person name="Ohji S."/>
            <person name="Ichikawa N."/>
        </authorList>
    </citation>
    <scope>NUCLEOTIDE SEQUENCE [LARGE SCALE GENOMIC DNA]</scope>
    <source>
        <strain evidence="9 10">NBRC 106114</strain>
    </source>
</reference>
<dbReference type="PROSITE" id="PS50928">
    <property type="entry name" value="ABC_TM1"/>
    <property type="match status" value="1"/>
</dbReference>
<accession>A0A511R4V3</accession>
<feature type="transmembrane region" description="Helical" evidence="7">
    <location>
        <begin position="186"/>
        <end position="211"/>
    </location>
</feature>
<dbReference type="PANTHER" id="PTHR32243:SF18">
    <property type="entry name" value="INNER MEMBRANE ABC TRANSPORTER PERMEASE PROTEIN YCJP"/>
    <property type="match status" value="1"/>
</dbReference>
<feature type="transmembrane region" description="Helical" evidence="7">
    <location>
        <begin position="109"/>
        <end position="133"/>
    </location>
</feature>
<evidence type="ECO:0000256" key="2">
    <source>
        <dbReference type="ARBA" id="ARBA00022448"/>
    </source>
</evidence>
<sequence length="282" mass="30471">MRTKGLGYYAGRVLFYALVVFIVIYSVFPFYWAVISSFKTSDALFSSNPSFLPIPFTLTHYQNVFSGAAFGRNLLNSLIVAGGATLICLVLGVMAAYALGRLRFPPKNAVLYIVLAMTMFPQVSVLSGMFVLLRETGLFNTHAGLILSYLLFTLPFTVWVLTGYFRGLPRELEEAAYVDGATPIQTLLQVMLPLTGPGLVTTGLLAFIAAWNEYLFALTFTIGNNVRTVPVAIASFGGATPFEIPWGSIMAASVVVTVPLVILVLVFQQRIVAGLTAGAVKG</sequence>
<organism evidence="9 10">
    <name type="scientific">Meiothermus hypogaeus NBRC 106114</name>
    <dbReference type="NCBI Taxonomy" id="1227553"/>
    <lineage>
        <taxon>Bacteria</taxon>
        <taxon>Thermotogati</taxon>
        <taxon>Deinococcota</taxon>
        <taxon>Deinococci</taxon>
        <taxon>Thermales</taxon>
        <taxon>Thermaceae</taxon>
        <taxon>Meiothermus</taxon>
    </lineage>
</organism>
<evidence type="ECO:0000313" key="9">
    <source>
        <dbReference type="EMBL" id="GEM84639.1"/>
    </source>
</evidence>
<dbReference type="CDD" id="cd06261">
    <property type="entry name" value="TM_PBP2"/>
    <property type="match status" value="1"/>
</dbReference>
<feature type="transmembrane region" description="Helical" evidence="7">
    <location>
        <begin position="12"/>
        <end position="34"/>
    </location>
</feature>
<evidence type="ECO:0000259" key="8">
    <source>
        <dbReference type="PROSITE" id="PS50928"/>
    </source>
</evidence>
<feature type="transmembrane region" description="Helical" evidence="7">
    <location>
        <begin position="74"/>
        <end position="97"/>
    </location>
</feature>
<comment type="subcellular location">
    <subcellularLocation>
        <location evidence="1 7">Cell membrane</location>
        <topology evidence="1 7">Multi-pass membrane protein</topology>
    </subcellularLocation>
</comment>
<protein>
    <submittedName>
        <fullName evidence="9">ABC transporter permease</fullName>
    </submittedName>
</protein>
<dbReference type="GO" id="GO:0055085">
    <property type="term" value="P:transmembrane transport"/>
    <property type="evidence" value="ECO:0007669"/>
    <property type="project" value="InterPro"/>
</dbReference>
<keyword evidence="5 7" id="KW-1133">Transmembrane helix</keyword>
<evidence type="ECO:0000256" key="4">
    <source>
        <dbReference type="ARBA" id="ARBA00022692"/>
    </source>
</evidence>
<keyword evidence="6 7" id="KW-0472">Membrane</keyword>
<gene>
    <name evidence="9" type="ORF">MHY01S_28050</name>
</gene>
<keyword evidence="3" id="KW-1003">Cell membrane</keyword>
<dbReference type="InterPro" id="IPR050901">
    <property type="entry name" value="BP-dep_ABC_trans_perm"/>
</dbReference>